<dbReference type="Pfam" id="PF14052">
    <property type="entry name" value="Caps_assemb_Wzi"/>
    <property type="match status" value="1"/>
</dbReference>
<reference evidence="1" key="1">
    <citation type="submission" date="2018-06" db="EMBL/GenBank/DDBJ databases">
        <authorList>
            <person name="Zhirakovskaya E."/>
        </authorList>
    </citation>
    <scope>NUCLEOTIDE SEQUENCE</scope>
</reference>
<dbReference type="PROSITE" id="PS51257">
    <property type="entry name" value="PROKAR_LIPOPROTEIN"/>
    <property type="match status" value="1"/>
</dbReference>
<organism evidence="1">
    <name type="scientific">hydrothermal vent metagenome</name>
    <dbReference type="NCBI Taxonomy" id="652676"/>
    <lineage>
        <taxon>unclassified sequences</taxon>
        <taxon>metagenomes</taxon>
        <taxon>ecological metagenomes</taxon>
    </lineage>
</organism>
<protein>
    <recommendedName>
        <fullName evidence="2">Alginate export domain-containing protein</fullName>
    </recommendedName>
</protein>
<name>A0A3B1ALF2_9ZZZZ</name>
<dbReference type="AlphaFoldDB" id="A0A3B1ALF2"/>
<dbReference type="InterPro" id="IPR038636">
    <property type="entry name" value="Wzi_sf"/>
</dbReference>
<dbReference type="Gene3D" id="2.40.160.130">
    <property type="entry name" value="Capsule assembly protein Wzi"/>
    <property type="match status" value="1"/>
</dbReference>
<evidence type="ECO:0000313" key="1">
    <source>
        <dbReference type="EMBL" id="VAX06719.1"/>
    </source>
</evidence>
<dbReference type="InterPro" id="IPR026950">
    <property type="entry name" value="Caps_assemb_Wzi"/>
</dbReference>
<dbReference type="EMBL" id="UOFW01000179">
    <property type="protein sequence ID" value="VAX06719.1"/>
    <property type="molecule type" value="Genomic_DNA"/>
</dbReference>
<sequence length="491" mass="55169">MIMRKFTVRWGAAIFSLLISCGLVQASPWAAVGDMQLRNDVEILARHGVISGPVNTWPLSWKQITRNLPRTSEMDLPPYVRHAVIRVKEKIPGKFRTAVRMQTTNNPAIVRGFASTARNDLDMGATLEYNNDSGTTIHIQGGYRKGNGEDYVYLDGSYLSQDIGNWSAYAGAFDRWWGPGRESTLLLSNNARPMPSVGLRRIEPKAFKTKWLSWMGPWQWDMFVARMEKERFVPNALIAGMRLSFEPVKNFEVGLSRTLQLCGDGRPCGFSTWANALISVGDLDNTGTVNEPGNQLASIDLAYSFTVGRKASLKIYAEGTAEDQNIIMPFQFARLLGASIYGPYGGNGAQWRLTTEFSDTASKLAWLFGKTNFNVMYNNFIYRTGYRYNGRTLGSSLDNDSKLFSVTANFTSANDWNYTVKYHNAQINTDGGWRFIEIYQKNKINLIEGQIAGNINFGNVEINGRWQDDDLNTPNVKSSKFDASVVWIINF</sequence>
<evidence type="ECO:0008006" key="2">
    <source>
        <dbReference type="Google" id="ProtNLM"/>
    </source>
</evidence>
<proteinExistence type="predicted"/>
<gene>
    <name evidence="1" type="ORF">MNBD_ALPHA03-1019</name>
</gene>
<accession>A0A3B1ALF2</accession>